<dbReference type="Proteomes" id="UP000007110">
    <property type="component" value="Unassembled WGS sequence"/>
</dbReference>
<feature type="transmembrane region" description="Helical" evidence="11">
    <location>
        <begin position="670"/>
        <end position="690"/>
    </location>
</feature>
<dbReference type="InterPro" id="IPR037674">
    <property type="entry name" value="PIG-G_N"/>
</dbReference>
<feature type="domain" description="GPI ethanolamine phosphate transferase 2 C-terminal" evidence="12">
    <location>
        <begin position="545"/>
        <end position="953"/>
    </location>
</feature>
<keyword evidence="8 11" id="KW-1133">Transmembrane helix</keyword>
<feature type="transmembrane region" description="Helical" evidence="11">
    <location>
        <begin position="914"/>
        <end position="935"/>
    </location>
</feature>
<name>A0A7M7PM14_STRPU</name>
<keyword evidence="14" id="KW-1185">Reference proteome</keyword>
<keyword evidence="4" id="KW-0337">GPI-anchor biosynthesis</keyword>
<keyword evidence="7" id="KW-0256">Endoplasmic reticulum</keyword>
<sequence length="988" mass="108932">MVMRGRTFILITCVLGELFGLALFLKGFFPLKAAIPGHATFRNLPGEPTAASDNWKRKDYDTESFGEDFLQAAVDLNEAEEDGEDLNIELAPPVRPTFGKIVIMLIDGLRADFVIGERGPDLMPYTRGLIDKGETKSFVAKAHVPTVTMPRIKGITTGTVPGFIDFVINLDSKALQEDNIILQMYLSQKRIHLYGDDTWMRMFPGQFHKTDGTTSFFVTDYTEVDNNVTRNVEPALKNSSDWDAIILHYLGLDHIGHLGGPYSPLVKPKLREMDNILKKIHQTLLKQDDENSLPSLLVLCGDHGMSEAGSHGGASRGEVLTPLVFISSAYSGGKGMKATILDVLQIDMAPTLSLLLGHPIPQNSLGCAIPQVLNGSLAMREQLRALQLNGYQLMAVHQKNAGKSDEDAKLKLMQAVRLHSRWLNTETSLTSQNQLNIGERAVEQYVVALHTMRDRITSTLSQYDMHAMASGMLLLWMVFILLVLEMGSSQANRPSSHLTNAAAAILVCCLVTSVIQIGMCSGLGGENRDVLCSGSSTSLFLFLMFVMICGFCMMVLALTPLNAYAHFIETIKNPALTITEVSLIGGSLLHTYSLASSSFVEEEHQTWYFNTMTLMLGVCLSCCLSCNMRLSSIAFLCTCLMRVLRAWNQTGVEWANLTDIGDWFVRPENISYLSALLPVCLAIIYVTMVLDRRKHIPFMIVSFIGTVLYRNAIGAIVLPVTIPSSPKGILEAWFTYATIIISLLATAFKCVRAIRAGPSSLPFPDGTMENGTASPHHHPGGVAGIILEDFHSSLLMLVALILRPHNGAVVAILVLLQYCLHRHLLPWLQWKVWVVTLVHVWMGQAAFYAQGNSNNAASMDISAGYVGLDGYNLILAGSLTLISTYAGPLLWFTKLAGYLTTHHIQRFSSAVEESCFTLALSRGLPIAAYTVLATIQRYHLFVWSVFSPKLLYDGVHTSLVCGLILLVLALSWTYDRVSRPQKEELYSR</sequence>
<keyword evidence="6 11" id="KW-0812">Transmembrane</keyword>
<dbReference type="PANTHER" id="PTHR23072">
    <property type="entry name" value="PHOSPHATIDYLINOSITOL GLYCAN-RELATED"/>
    <property type="match status" value="1"/>
</dbReference>
<evidence type="ECO:0000313" key="14">
    <source>
        <dbReference type="Proteomes" id="UP000007110"/>
    </source>
</evidence>
<keyword evidence="9 11" id="KW-0472">Membrane</keyword>
<dbReference type="CDD" id="cd16024">
    <property type="entry name" value="GPI_EPT_2"/>
    <property type="match status" value="1"/>
</dbReference>
<evidence type="ECO:0000256" key="6">
    <source>
        <dbReference type="ARBA" id="ARBA00022692"/>
    </source>
</evidence>
<reference evidence="13" key="2">
    <citation type="submission" date="2021-01" db="UniProtKB">
        <authorList>
            <consortium name="EnsemblMetazoa"/>
        </authorList>
    </citation>
    <scope>IDENTIFICATION</scope>
</reference>
<feature type="transmembrane region" description="Helical" evidence="11">
    <location>
        <begin position="794"/>
        <end position="820"/>
    </location>
</feature>
<dbReference type="InParanoid" id="A0A7M7PM14"/>
<evidence type="ECO:0000256" key="11">
    <source>
        <dbReference type="SAM" id="Phobius"/>
    </source>
</evidence>
<feature type="transmembrane region" description="Helical" evidence="11">
    <location>
        <begin position="832"/>
        <end position="851"/>
    </location>
</feature>
<feature type="transmembrane region" description="Helical" evidence="11">
    <location>
        <begin position="539"/>
        <end position="563"/>
    </location>
</feature>
<dbReference type="EnsemblMetazoa" id="XM_030996409">
    <property type="protein sequence ID" value="XP_030852269"/>
    <property type="gene ID" value="LOC115928679"/>
</dbReference>
<keyword evidence="5" id="KW-0808">Transferase</keyword>
<comment type="similarity">
    <text evidence="3">Belongs to the PIGG/PIGN/PIGO family. PIGG subfamily.</text>
</comment>
<feature type="transmembrane region" description="Helical" evidence="11">
    <location>
        <begin position="696"/>
        <end position="721"/>
    </location>
</feature>
<dbReference type="Gene3D" id="3.40.720.10">
    <property type="entry name" value="Alkaline Phosphatase, subunit A"/>
    <property type="match status" value="2"/>
</dbReference>
<dbReference type="InterPro" id="IPR002591">
    <property type="entry name" value="Phosphodiest/P_Trfase"/>
</dbReference>
<dbReference type="SUPFAM" id="SSF53649">
    <property type="entry name" value="Alkaline phosphatase-like"/>
    <property type="match status" value="1"/>
</dbReference>
<accession>A0A7M7PM14</accession>
<feature type="transmembrane region" description="Helical" evidence="11">
    <location>
        <begin position="871"/>
        <end position="893"/>
    </location>
</feature>
<feature type="transmembrane region" description="Helical" evidence="11">
    <location>
        <begin position="607"/>
        <end position="626"/>
    </location>
</feature>
<evidence type="ECO:0000256" key="4">
    <source>
        <dbReference type="ARBA" id="ARBA00022502"/>
    </source>
</evidence>
<dbReference type="UniPathway" id="UPA00196"/>
<evidence type="ECO:0000256" key="7">
    <source>
        <dbReference type="ARBA" id="ARBA00022824"/>
    </source>
</evidence>
<evidence type="ECO:0000256" key="3">
    <source>
        <dbReference type="ARBA" id="ARBA00005315"/>
    </source>
</evidence>
<feature type="transmembrane region" description="Helical" evidence="11">
    <location>
        <begin position="733"/>
        <end position="754"/>
    </location>
</feature>
<comment type="pathway">
    <text evidence="2">Glycolipid biosynthesis; glycosylphosphatidylinositol-anchor biosynthesis.</text>
</comment>
<evidence type="ECO:0000256" key="10">
    <source>
        <dbReference type="ARBA" id="ARBA00023180"/>
    </source>
</evidence>
<dbReference type="PANTHER" id="PTHR23072:SF0">
    <property type="entry name" value="GPI ETHANOLAMINE PHOSPHATE TRANSFERASE 2"/>
    <property type="match status" value="1"/>
</dbReference>
<evidence type="ECO:0000256" key="8">
    <source>
        <dbReference type="ARBA" id="ARBA00022989"/>
    </source>
</evidence>
<evidence type="ECO:0000313" key="13">
    <source>
        <dbReference type="EnsemblMetazoa" id="XP_030852269"/>
    </source>
</evidence>
<evidence type="ECO:0000256" key="5">
    <source>
        <dbReference type="ARBA" id="ARBA00022679"/>
    </source>
</evidence>
<feature type="transmembrane region" description="Helical" evidence="11">
    <location>
        <begin position="498"/>
        <end position="519"/>
    </location>
</feature>
<dbReference type="InterPro" id="IPR039527">
    <property type="entry name" value="PIGG/GPI7"/>
</dbReference>
<dbReference type="RefSeq" id="XP_030852269.1">
    <property type="nucleotide sequence ID" value="XM_030996409.1"/>
</dbReference>
<reference evidence="14" key="1">
    <citation type="submission" date="2015-02" db="EMBL/GenBank/DDBJ databases">
        <title>Genome sequencing for Strongylocentrotus purpuratus.</title>
        <authorList>
            <person name="Murali S."/>
            <person name="Liu Y."/>
            <person name="Vee V."/>
            <person name="English A."/>
            <person name="Wang M."/>
            <person name="Skinner E."/>
            <person name="Han Y."/>
            <person name="Muzny D.M."/>
            <person name="Worley K.C."/>
            <person name="Gibbs R.A."/>
        </authorList>
    </citation>
    <scope>NUCLEOTIDE SEQUENCE</scope>
</reference>
<protein>
    <recommendedName>
        <fullName evidence="12">GPI ethanolamine phosphate transferase 2 C-terminal domain-containing protein</fullName>
    </recommendedName>
</protein>
<evidence type="ECO:0000256" key="2">
    <source>
        <dbReference type="ARBA" id="ARBA00004687"/>
    </source>
</evidence>
<dbReference type="GO" id="GO:0051267">
    <property type="term" value="F:CP2 mannose-ethanolamine phosphotransferase activity"/>
    <property type="evidence" value="ECO:0000318"/>
    <property type="project" value="GO_Central"/>
</dbReference>
<dbReference type="Pfam" id="PF19316">
    <property type="entry name" value="PIGO_PIGG"/>
    <property type="match status" value="1"/>
</dbReference>
<dbReference type="InterPro" id="IPR017850">
    <property type="entry name" value="Alkaline_phosphatase_core_sf"/>
</dbReference>
<organism evidence="13 14">
    <name type="scientific">Strongylocentrotus purpuratus</name>
    <name type="common">Purple sea urchin</name>
    <dbReference type="NCBI Taxonomy" id="7668"/>
    <lineage>
        <taxon>Eukaryota</taxon>
        <taxon>Metazoa</taxon>
        <taxon>Echinodermata</taxon>
        <taxon>Eleutherozoa</taxon>
        <taxon>Echinozoa</taxon>
        <taxon>Echinoidea</taxon>
        <taxon>Euechinoidea</taxon>
        <taxon>Echinacea</taxon>
        <taxon>Camarodonta</taxon>
        <taxon>Echinidea</taxon>
        <taxon>Strongylocentrotidae</taxon>
        <taxon>Strongylocentrotus</taxon>
    </lineage>
</organism>
<evidence type="ECO:0000256" key="1">
    <source>
        <dbReference type="ARBA" id="ARBA00004477"/>
    </source>
</evidence>
<dbReference type="FunFam" id="3.40.720.10:FF:000018">
    <property type="entry name" value="Putative GPI ethanolamine phosphate transferase 2"/>
    <property type="match status" value="1"/>
</dbReference>
<dbReference type="GeneID" id="115928679"/>
<dbReference type="KEGG" id="spu:115928679"/>
<feature type="transmembrane region" description="Helical" evidence="11">
    <location>
        <begin position="955"/>
        <end position="974"/>
    </location>
</feature>
<dbReference type="OrthoDB" id="272139at2759"/>
<comment type="subcellular location">
    <subcellularLocation>
        <location evidence="1">Endoplasmic reticulum membrane</location>
        <topology evidence="1">Multi-pass membrane protein</topology>
    </subcellularLocation>
</comment>
<dbReference type="GO" id="GO:0006506">
    <property type="term" value="P:GPI anchor biosynthetic process"/>
    <property type="evidence" value="ECO:0000318"/>
    <property type="project" value="GO_Central"/>
</dbReference>
<dbReference type="Pfam" id="PF01663">
    <property type="entry name" value="Phosphodiest"/>
    <property type="match status" value="1"/>
</dbReference>
<dbReference type="GO" id="GO:0005789">
    <property type="term" value="C:endoplasmic reticulum membrane"/>
    <property type="evidence" value="ECO:0000318"/>
    <property type="project" value="GO_Central"/>
</dbReference>
<proteinExistence type="inferred from homology"/>
<evidence type="ECO:0000256" key="9">
    <source>
        <dbReference type="ARBA" id="ARBA00023136"/>
    </source>
</evidence>
<feature type="transmembrane region" description="Helical" evidence="11">
    <location>
        <begin position="575"/>
        <end position="595"/>
    </location>
</feature>
<dbReference type="InterPro" id="IPR045687">
    <property type="entry name" value="PIGG/GPI7_C"/>
</dbReference>
<dbReference type="FunCoup" id="A0A7M7PM14">
    <property type="interactions" value="899"/>
</dbReference>
<evidence type="ECO:0000259" key="12">
    <source>
        <dbReference type="Pfam" id="PF19316"/>
    </source>
</evidence>
<dbReference type="OMA" id="MAVGHGC"/>
<feature type="transmembrane region" description="Helical" evidence="11">
    <location>
        <begin position="465"/>
        <end position="486"/>
    </location>
</feature>
<keyword evidence="10" id="KW-0325">Glycoprotein</keyword>
<dbReference type="AlphaFoldDB" id="A0A7M7PM14"/>